<feature type="compositionally biased region" description="Acidic residues" evidence="1">
    <location>
        <begin position="60"/>
        <end position="71"/>
    </location>
</feature>
<dbReference type="NCBIfam" id="TIGR01615">
    <property type="entry name" value="A_thal_3542"/>
    <property type="match status" value="2"/>
</dbReference>
<proteinExistence type="predicted"/>
<dbReference type="AlphaFoldDB" id="A0AAV6LAC8"/>
<reference evidence="2" key="1">
    <citation type="submission" date="2020-08" db="EMBL/GenBank/DDBJ databases">
        <title>Plant Genome Project.</title>
        <authorList>
            <person name="Zhang R.-G."/>
        </authorList>
    </citation>
    <scope>NUCLEOTIDE SEQUENCE</scope>
    <source>
        <strain evidence="2">WSP0</strain>
        <tissue evidence="2">Leaf</tissue>
    </source>
</reference>
<dbReference type="PANTHER" id="PTHR31579">
    <property type="entry name" value="OS03G0796600 PROTEIN"/>
    <property type="match status" value="1"/>
</dbReference>
<feature type="region of interest" description="Disordered" evidence="1">
    <location>
        <begin position="46"/>
        <end position="77"/>
    </location>
</feature>
<dbReference type="Pfam" id="PF04720">
    <property type="entry name" value="PDDEXK_6"/>
    <property type="match status" value="2"/>
</dbReference>
<evidence type="ECO:0000313" key="3">
    <source>
        <dbReference type="Proteomes" id="UP000823749"/>
    </source>
</evidence>
<dbReference type="Proteomes" id="UP000823749">
    <property type="component" value="Chromosome 2"/>
</dbReference>
<evidence type="ECO:0000256" key="1">
    <source>
        <dbReference type="SAM" id="MobiDB-lite"/>
    </source>
</evidence>
<comment type="caution">
    <text evidence="2">The sequence shown here is derived from an EMBL/GenBank/DDBJ whole genome shotgun (WGS) entry which is preliminary data.</text>
</comment>
<evidence type="ECO:0000313" key="2">
    <source>
        <dbReference type="EMBL" id="KAG5561676.1"/>
    </source>
</evidence>
<name>A0AAV6LAC8_9ERIC</name>
<dbReference type="PANTHER" id="PTHR31579:SF2">
    <property type="entry name" value="DUF506 FAMILY PROTEIN"/>
    <property type="match status" value="1"/>
</dbReference>
<organism evidence="2 3">
    <name type="scientific">Rhododendron griersonianum</name>
    <dbReference type="NCBI Taxonomy" id="479676"/>
    <lineage>
        <taxon>Eukaryota</taxon>
        <taxon>Viridiplantae</taxon>
        <taxon>Streptophyta</taxon>
        <taxon>Embryophyta</taxon>
        <taxon>Tracheophyta</taxon>
        <taxon>Spermatophyta</taxon>
        <taxon>Magnoliopsida</taxon>
        <taxon>eudicotyledons</taxon>
        <taxon>Gunneridae</taxon>
        <taxon>Pentapetalae</taxon>
        <taxon>asterids</taxon>
        <taxon>Ericales</taxon>
        <taxon>Ericaceae</taxon>
        <taxon>Ericoideae</taxon>
        <taxon>Rhodoreae</taxon>
        <taxon>Rhododendron</taxon>
    </lineage>
</organism>
<keyword evidence="3" id="KW-1185">Reference proteome</keyword>
<gene>
    <name evidence="2" type="ORF">RHGRI_004656</name>
</gene>
<dbReference type="InterPro" id="IPR006502">
    <property type="entry name" value="PDDEXK-like"/>
</dbReference>
<sequence length="528" mass="59265">MAMAGATAKIPMSGRLLMCENYKYESSGEPRMNLSDTVFEFLDESYEGSPESTDGRGYAENEEIDEEEEEESSRNIEDDRGFWETQHQLLHDTLFRSSSLESRIRSATKEALKEAQTAGNLCVCRRLVAGGCRNCLMRVICGHLRNAGFNSAICKSKWRSSPYIPSGEHTFLDVMDHPSSKKGEVKVIIELNFRAEFEISRASEEYKLLIKKLPEVFVGKVERLQNLIKILCSAAKKCMKENKMHMAPWRKHKYMQAKWLSASCERTTAQPLVAAAGFPGRTAAAARPRASMLTVDLMDNMPNMIRTVVEVVSSSLESRIRSATKEALKEAQTAGNLCVCRRLVAGGCRNCLMRVICGHLRNAGFNSAICKSKWRSSPYIPSGEHTFLDVVDHPSSKKGEVKVIIELNFRAEFKISRASEEYKLLIKKLPEVFVGKVERLQNLIKILCSAAKKCMKENKMHMAPWRKHKYMQAKWLSASCERTTAQPLVAAAGFPGRTAAAARPRASMLTVDLMDNMPNMIRTVVEVV</sequence>
<protein>
    <submittedName>
        <fullName evidence="2">Uncharacterized protein</fullName>
    </submittedName>
</protein>
<accession>A0AAV6LAC8</accession>
<dbReference type="EMBL" id="JACTNZ010000002">
    <property type="protein sequence ID" value="KAG5561676.1"/>
    <property type="molecule type" value="Genomic_DNA"/>
</dbReference>